<dbReference type="InterPro" id="IPR050366">
    <property type="entry name" value="BP-dependent_transpt_permease"/>
</dbReference>
<feature type="domain" description="ABC transmembrane type-1" evidence="8">
    <location>
        <begin position="80"/>
        <end position="269"/>
    </location>
</feature>
<gene>
    <name evidence="9" type="ORF">ACFOW7_13205</name>
</gene>
<evidence type="ECO:0000256" key="4">
    <source>
        <dbReference type="ARBA" id="ARBA00022692"/>
    </source>
</evidence>
<evidence type="ECO:0000313" key="9">
    <source>
        <dbReference type="EMBL" id="MFC4160297.1"/>
    </source>
</evidence>
<dbReference type="PROSITE" id="PS50928">
    <property type="entry name" value="ABC_TM1"/>
    <property type="match status" value="1"/>
</dbReference>
<organism evidence="9 10">
    <name type="scientific">Chitinimonas lacunae</name>
    <dbReference type="NCBI Taxonomy" id="1963018"/>
    <lineage>
        <taxon>Bacteria</taxon>
        <taxon>Pseudomonadati</taxon>
        <taxon>Pseudomonadota</taxon>
        <taxon>Betaproteobacteria</taxon>
        <taxon>Neisseriales</taxon>
        <taxon>Chitinibacteraceae</taxon>
        <taxon>Chitinimonas</taxon>
    </lineage>
</organism>
<dbReference type="PANTHER" id="PTHR43386:SF1">
    <property type="entry name" value="D,D-DIPEPTIDE TRANSPORT SYSTEM PERMEASE PROTEIN DDPC-RELATED"/>
    <property type="match status" value="1"/>
</dbReference>
<comment type="similarity">
    <text evidence="7">Belongs to the binding-protein-dependent transport system permease family.</text>
</comment>
<dbReference type="CDD" id="cd06261">
    <property type="entry name" value="TM_PBP2"/>
    <property type="match status" value="1"/>
</dbReference>
<dbReference type="PANTHER" id="PTHR43386">
    <property type="entry name" value="OLIGOPEPTIDE TRANSPORT SYSTEM PERMEASE PROTEIN APPC"/>
    <property type="match status" value="1"/>
</dbReference>
<accession>A0ABV8MTI6</accession>
<dbReference type="SUPFAM" id="SSF161098">
    <property type="entry name" value="MetI-like"/>
    <property type="match status" value="1"/>
</dbReference>
<evidence type="ECO:0000256" key="1">
    <source>
        <dbReference type="ARBA" id="ARBA00004651"/>
    </source>
</evidence>
<keyword evidence="2 7" id="KW-0813">Transport</keyword>
<dbReference type="InterPro" id="IPR000515">
    <property type="entry name" value="MetI-like"/>
</dbReference>
<evidence type="ECO:0000259" key="8">
    <source>
        <dbReference type="PROSITE" id="PS50928"/>
    </source>
</evidence>
<evidence type="ECO:0000256" key="5">
    <source>
        <dbReference type="ARBA" id="ARBA00022989"/>
    </source>
</evidence>
<feature type="transmembrane region" description="Helical" evidence="7">
    <location>
        <begin position="129"/>
        <end position="155"/>
    </location>
</feature>
<keyword evidence="6 7" id="KW-0472">Membrane</keyword>
<evidence type="ECO:0000256" key="6">
    <source>
        <dbReference type="ARBA" id="ARBA00023136"/>
    </source>
</evidence>
<dbReference type="Pfam" id="PF00528">
    <property type="entry name" value="BPD_transp_1"/>
    <property type="match status" value="1"/>
</dbReference>
<sequence>MVKFLQRPSWPPLSRSGWFGLGCVLLLLALGYLGPQLFSLDPYGLGSERLLPPQWTGGTGPLLGTDDLGRDMLARLVYGARSSLSVGLAVVSVSVLIGTTLGLLAGVYGGWIDAAIMRLTDAIMTLPSILLAIVIVAVLGPGLFNAVLAVTLVAIPRFIRIVRSVAALEMKKQYVLAARSCGASRFKILWSEVLPNCWSPVIVQASLGFSDAILEIAALGFLGLGARAPVAEWGMMLADARPFIESAPYLVILPGGCIMLTVLGFNLLGDALQDLLDPKARGGR</sequence>
<comment type="subcellular location">
    <subcellularLocation>
        <location evidence="1 7">Cell membrane</location>
        <topology evidence="1 7">Multi-pass membrane protein</topology>
    </subcellularLocation>
</comment>
<evidence type="ECO:0000256" key="3">
    <source>
        <dbReference type="ARBA" id="ARBA00022475"/>
    </source>
</evidence>
<feature type="transmembrane region" description="Helical" evidence="7">
    <location>
        <begin position="86"/>
        <end position="108"/>
    </location>
</feature>
<dbReference type="InterPro" id="IPR035906">
    <property type="entry name" value="MetI-like_sf"/>
</dbReference>
<keyword evidence="4 7" id="KW-0812">Transmembrane</keyword>
<evidence type="ECO:0000256" key="2">
    <source>
        <dbReference type="ARBA" id="ARBA00022448"/>
    </source>
</evidence>
<dbReference type="EMBL" id="JBHSBU010000001">
    <property type="protein sequence ID" value="MFC4160297.1"/>
    <property type="molecule type" value="Genomic_DNA"/>
</dbReference>
<proteinExistence type="inferred from homology"/>
<reference evidence="10" key="1">
    <citation type="journal article" date="2019" name="Int. J. Syst. Evol. Microbiol.">
        <title>The Global Catalogue of Microorganisms (GCM) 10K type strain sequencing project: providing services to taxonomists for standard genome sequencing and annotation.</title>
        <authorList>
            <consortium name="The Broad Institute Genomics Platform"/>
            <consortium name="The Broad Institute Genome Sequencing Center for Infectious Disease"/>
            <person name="Wu L."/>
            <person name="Ma J."/>
        </authorList>
    </citation>
    <scope>NUCLEOTIDE SEQUENCE [LARGE SCALE GENOMIC DNA]</scope>
    <source>
        <strain evidence="10">LMG 29894</strain>
    </source>
</reference>
<comment type="caution">
    <text evidence="9">The sequence shown here is derived from an EMBL/GenBank/DDBJ whole genome shotgun (WGS) entry which is preliminary data.</text>
</comment>
<keyword evidence="3" id="KW-1003">Cell membrane</keyword>
<feature type="transmembrane region" description="Helical" evidence="7">
    <location>
        <begin position="247"/>
        <end position="268"/>
    </location>
</feature>
<evidence type="ECO:0000256" key="7">
    <source>
        <dbReference type="RuleBase" id="RU363032"/>
    </source>
</evidence>
<name>A0ABV8MTI6_9NEIS</name>
<dbReference type="Proteomes" id="UP001595791">
    <property type="component" value="Unassembled WGS sequence"/>
</dbReference>
<evidence type="ECO:0000313" key="10">
    <source>
        <dbReference type="Proteomes" id="UP001595791"/>
    </source>
</evidence>
<keyword evidence="10" id="KW-1185">Reference proteome</keyword>
<dbReference type="RefSeq" id="WP_378164979.1">
    <property type="nucleotide sequence ID" value="NZ_JBHSBU010000001.1"/>
</dbReference>
<dbReference type="Gene3D" id="1.10.3720.10">
    <property type="entry name" value="MetI-like"/>
    <property type="match status" value="1"/>
</dbReference>
<keyword evidence="5 7" id="KW-1133">Transmembrane helix</keyword>
<protein>
    <submittedName>
        <fullName evidence="9">ABC transporter permease</fullName>
    </submittedName>
</protein>